<dbReference type="AlphaFoldDB" id="A0A402DSY8"/>
<comment type="caution">
    <text evidence="2">The sequence shown here is derived from an EMBL/GenBank/DDBJ whole genome shotgun (WGS) entry which is preliminary data.</text>
</comment>
<organism evidence="2 3">
    <name type="scientific">Cellulomonas biazotea</name>
    <dbReference type="NCBI Taxonomy" id="1709"/>
    <lineage>
        <taxon>Bacteria</taxon>
        <taxon>Bacillati</taxon>
        <taxon>Actinomycetota</taxon>
        <taxon>Actinomycetes</taxon>
        <taxon>Micrococcales</taxon>
        <taxon>Cellulomonadaceae</taxon>
        <taxon>Cellulomonas</taxon>
    </lineage>
</organism>
<keyword evidence="3" id="KW-1185">Reference proteome</keyword>
<proteinExistence type="predicted"/>
<feature type="compositionally biased region" description="Gly residues" evidence="1">
    <location>
        <begin position="40"/>
        <end position="53"/>
    </location>
</feature>
<protein>
    <submittedName>
        <fullName evidence="2">Uncharacterized protein</fullName>
    </submittedName>
</protein>
<name>A0A402DSY8_9CELL</name>
<reference evidence="2 3" key="1">
    <citation type="submission" date="2019-01" db="EMBL/GenBank/DDBJ databases">
        <title>Draft genome sequence of Cellulomonas takizawaensis strain TKZ-21.</title>
        <authorList>
            <person name="Yamamura H."/>
            <person name="Hayashi T."/>
            <person name="Hamada M."/>
            <person name="Serisawa Y."/>
            <person name="Matsuyama K."/>
            <person name="Nakagawa Y."/>
            <person name="Otoguro M."/>
            <person name="Yanagida F."/>
            <person name="Hayakawa M."/>
        </authorList>
    </citation>
    <scope>NUCLEOTIDE SEQUENCE [LARGE SCALE GENOMIC DNA]</scope>
    <source>
        <strain evidence="2 3">NBRC12680</strain>
    </source>
</reference>
<feature type="region of interest" description="Disordered" evidence="1">
    <location>
        <begin position="17"/>
        <end position="53"/>
    </location>
</feature>
<sequence>MRYGTAEYATIVSDVSRTTVHPTRRPARVRRRAAGDGRRAGTGAGRAGGGTGGTEVVVMSDHARHVPGSCRYGLPPGALGRQPDPRVHRSVDAEVGTSVVAAAWWW</sequence>
<feature type="compositionally biased region" description="Basic residues" evidence="1">
    <location>
        <begin position="22"/>
        <end position="32"/>
    </location>
</feature>
<evidence type="ECO:0000313" key="2">
    <source>
        <dbReference type="EMBL" id="GCE77234.1"/>
    </source>
</evidence>
<dbReference type="EMBL" id="BIMR01000187">
    <property type="protein sequence ID" value="GCE77234.1"/>
    <property type="molecule type" value="Genomic_DNA"/>
</dbReference>
<accession>A0A402DSY8</accession>
<evidence type="ECO:0000256" key="1">
    <source>
        <dbReference type="SAM" id="MobiDB-lite"/>
    </source>
</evidence>
<gene>
    <name evidence="2" type="ORF">CBZ_22900</name>
</gene>
<dbReference type="Proteomes" id="UP000289954">
    <property type="component" value="Unassembled WGS sequence"/>
</dbReference>
<evidence type="ECO:0000313" key="3">
    <source>
        <dbReference type="Proteomes" id="UP000289954"/>
    </source>
</evidence>